<dbReference type="InterPro" id="IPR000169">
    <property type="entry name" value="Pept_cys_AS"/>
</dbReference>
<dbReference type="GO" id="GO:0008234">
    <property type="term" value="F:cysteine-type peptidase activity"/>
    <property type="evidence" value="ECO:0007669"/>
    <property type="project" value="InterPro"/>
</dbReference>
<evidence type="ECO:0000256" key="4">
    <source>
        <dbReference type="SAM" id="SignalP"/>
    </source>
</evidence>
<organism evidence="7">
    <name type="scientific">Proboscia inermis</name>
    <dbReference type="NCBI Taxonomy" id="420281"/>
    <lineage>
        <taxon>Eukaryota</taxon>
        <taxon>Sar</taxon>
        <taxon>Stramenopiles</taxon>
        <taxon>Ochrophyta</taxon>
        <taxon>Bacillariophyta</taxon>
        <taxon>Coscinodiscophyceae</taxon>
        <taxon>Rhizosoleniophycidae</taxon>
        <taxon>Rhizosoleniales</taxon>
        <taxon>Rhizosoleniaceae</taxon>
        <taxon>Proboscia</taxon>
    </lineage>
</organism>
<evidence type="ECO:0000313" key="7">
    <source>
        <dbReference type="EMBL" id="CAD8425520.1"/>
    </source>
</evidence>
<dbReference type="Pfam" id="PF00112">
    <property type="entry name" value="Peptidase_C1"/>
    <property type="match status" value="1"/>
</dbReference>
<dbReference type="PROSITE" id="PS00139">
    <property type="entry name" value="THIOL_PROTEASE_CYS"/>
    <property type="match status" value="1"/>
</dbReference>
<evidence type="ECO:0000256" key="1">
    <source>
        <dbReference type="ARBA" id="ARBA00008455"/>
    </source>
</evidence>
<sequence length="361" mass="39995">MKFTFVISLVTTLLSTSFAATADEVNIVGDAGPHILRDLFQKWLLKHEKVYDSIEETQTRFHIWRENNSFIDGHNNKIPKPSFTLAHNALSDLSAVEFRARFKLGEFSPGVPSTIADDRQKSVGIYESTKRRLRTTSNSVLPEEVDWVAAGAVTDVKDQGACGSCWAFSAIAAMEGAKFLGSTHELVSLSEQNLIDCDHNDKGCNGGLMDNAFSWDEKHDGICSEADYPYAGKKHFLCKSKKCEKVSGTRVSNFVDVEPDDRAVRTALAKQPISVAIESHQQVFQFYSTGVFDSNLCGSDVDHGVTMVGYGTDDGKDYYKIKNSWGSSWGEDGYIRITRDSNNENGQCGVFSIVSYPEMNK</sequence>
<dbReference type="InterPro" id="IPR013128">
    <property type="entry name" value="Peptidase_C1A"/>
</dbReference>
<dbReference type="Gene3D" id="3.90.70.10">
    <property type="entry name" value="Cysteine proteinases"/>
    <property type="match status" value="1"/>
</dbReference>
<feature type="domain" description="Cathepsin propeptide inhibitor" evidence="6">
    <location>
        <begin position="40"/>
        <end position="98"/>
    </location>
</feature>
<keyword evidence="2" id="KW-0865">Zymogen</keyword>
<keyword evidence="3" id="KW-1015">Disulfide bond</keyword>
<protein>
    <recommendedName>
        <fullName evidence="8">Peptidase C1A papain C-terminal domain-containing protein</fullName>
    </recommendedName>
</protein>
<keyword evidence="4" id="KW-0732">Signal</keyword>
<dbReference type="SMART" id="SM00645">
    <property type="entry name" value="Pept_C1"/>
    <property type="match status" value="1"/>
</dbReference>
<dbReference type="SUPFAM" id="SSF54001">
    <property type="entry name" value="Cysteine proteinases"/>
    <property type="match status" value="1"/>
</dbReference>
<name>A0A7S0CJB6_9STRA</name>
<dbReference type="FunFam" id="3.90.70.10:FF:000332">
    <property type="entry name" value="Cathepsin L1"/>
    <property type="match status" value="1"/>
</dbReference>
<dbReference type="CDD" id="cd02248">
    <property type="entry name" value="Peptidase_C1A"/>
    <property type="match status" value="1"/>
</dbReference>
<accession>A0A7S0CJB6</accession>
<dbReference type="SMART" id="SM00848">
    <property type="entry name" value="Inhibitor_I29"/>
    <property type="match status" value="1"/>
</dbReference>
<dbReference type="EMBL" id="HBEL01046592">
    <property type="protein sequence ID" value="CAD8425520.1"/>
    <property type="molecule type" value="Transcribed_RNA"/>
</dbReference>
<dbReference type="Pfam" id="PF08246">
    <property type="entry name" value="Inhibitor_I29"/>
    <property type="match status" value="1"/>
</dbReference>
<dbReference type="InterPro" id="IPR025660">
    <property type="entry name" value="Pept_his_AS"/>
</dbReference>
<dbReference type="GO" id="GO:0006508">
    <property type="term" value="P:proteolysis"/>
    <property type="evidence" value="ECO:0007669"/>
    <property type="project" value="InterPro"/>
</dbReference>
<reference evidence="7" key="1">
    <citation type="submission" date="2021-01" db="EMBL/GenBank/DDBJ databases">
        <authorList>
            <person name="Corre E."/>
            <person name="Pelletier E."/>
            <person name="Niang G."/>
            <person name="Scheremetjew M."/>
            <person name="Finn R."/>
            <person name="Kale V."/>
            <person name="Holt S."/>
            <person name="Cochrane G."/>
            <person name="Meng A."/>
            <person name="Brown T."/>
            <person name="Cohen L."/>
        </authorList>
    </citation>
    <scope>NUCLEOTIDE SEQUENCE</scope>
    <source>
        <strain evidence="7">CCAP1064/1</strain>
    </source>
</reference>
<evidence type="ECO:0008006" key="8">
    <source>
        <dbReference type="Google" id="ProtNLM"/>
    </source>
</evidence>
<evidence type="ECO:0000259" key="5">
    <source>
        <dbReference type="SMART" id="SM00645"/>
    </source>
</evidence>
<dbReference type="PROSITE" id="PS00639">
    <property type="entry name" value="THIOL_PROTEASE_HIS"/>
    <property type="match status" value="1"/>
</dbReference>
<evidence type="ECO:0000256" key="3">
    <source>
        <dbReference type="ARBA" id="ARBA00023157"/>
    </source>
</evidence>
<comment type="similarity">
    <text evidence="1">Belongs to the peptidase C1 family.</text>
</comment>
<dbReference type="PRINTS" id="PR00705">
    <property type="entry name" value="PAPAIN"/>
</dbReference>
<feature type="domain" description="Peptidase C1A papain C-terminal" evidence="5">
    <location>
        <begin position="141"/>
        <end position="358"/>
    </location>
</feature>
<dbReference type="InterPro" id="IPR038765">
    <property type="entry name" value="Papain-like_cys_pep_sf"/>
</dbReference>
<dbReference type="PANTHER" id="PTHR12411">
    <property type="entry name" value="CYSTEINE PROTEASE FAMILY C1-RELATED"/>
    <property type="match status" value="1"/>
</dbReference>
<dbReference type="InterPro" id="IPR039417">
    <property type="entry name" value="Peptidase_C1A_papain-like"/>
</dbReference>
<evidence type="ECO:0000259" key="6">
    <source>
        <dbReference type="SMART" id="SM00848"/>
    </source>
</evidence>
<proteinExistence type="inferred from homology"/>
<feature type="signal peptide" evidence="4">
    <location>
        <begin position="1"/>
        <end position="22"/>
    </location>
</feature>
<feature type="chain" id="PRO_5031313865" description="Peptidase C1A papain C-terminal domain-containing protein" evidence="4">
    <location>
        <begin position="23"/>
        <end position="361"/>
    </location>
</feature>
<evidence type="ECO:0000256" key="2">
    <source>
        <dbReference type="ARBA" id="ARBA00023145"/>
    </source>
</evidence>
<dbReference type="InterPro" id="IPR013201">
    <property type="entry name" value="Prot_inhib_I29"/>
</dbReference>
<dbReference type="InterPro" id="IPR000668">
    <property type="entry name" value="Peptidase_C1A_C"/>
</dbReference>
<dbReference type="AlphaFoldDB" id="A0A7S0CJB6"/>
<gene>
    <name evidence="7" type="ORF">PINE0816_LOCUS21680</name>
</gene>